<protein>
    <recommendedName>
        <fullName evidence="3">Retrotransposon gag domain-containing protein</fullName>
    </recommendedName>
</protein>
<dbReference type="OrthoDB" id="1731207at2759"/>
<accession>A0A371HR96</accession>
<proteinExistence type="predicted"/>
<dbReference type="EMBL" id="QJKJ01001906">
    <property type="protein sequence ID" value="RDY05309.1"/>
    <property type="molecule type" value="Genomic_DNA"/>
</dbReference>
<name>A0A371HR96_MUCPR</name>
<dbReference type="AlphaFoldDB" id="A0A371HR96"/>
<organism evidence="1 2">
    <name type="scientific">Mucuna pruriens</name>
    <name type="common">Velvet bean</name>
    <name type="synonym">Dolichos pruriens</name>
    <dbReference type="NCBI Taxonomy" id="157652"/>
    <lineage>
        <taxon>Eukaryota</taxon>
        <taxon>Viridiplantae</taxon>
        <taxon>Streptophyta</taxon>
        <taxon>Embryophyta</taxon>
        <taxon>Tracheophyta</taxon>
        <taxon>Spermatophyta</taxon>
        <taxon>Magnoliopsida</taxon>
        <taxon>eudicotyledons</taxon>
        <taxon>Gunneridae</taxon>
        <taxon>Pentapetalae</taxon>
        <taxon>rosids</taxon>
        <taxon>fabids</taxon>
        <taxon>Fabales</taxon>
        <taxon>Fabaceae</taxon>
        <taxon>Papilionoideae</taxon>
        <taxon>50 kb inversion clade</taxon>
        <taxon>NPAAA clade</taxon>
        <taxon>indigoferoid/millettioid clade</taxon>
        <taxon>Phaseoleae</taxon>
        <taxon>Mucuna</taxon>
    </lineage>
</organism>
<dbReference type="PANTHER" id="PTHR35046">
    <property type="entry name" value="ZINC KNUCKLE (CCHC-TYPE) FAMILY PROTEIN"/>
    <property type="match status" value="1"/>
</dbReference>
<reference evidence="1" key="1">
    <citation type="submission" date="2018-05" db="EMBL/GenBank/DDBJ databases">
        <title>Draft genome of Mucuna pruriens seed.</title>
        <authorList>
            <person name="Nnadi N.E."/>
            <person name="Vos R."/>
            <person name="Hasami M.H."/>
            <person name="Devisetty U.K."/>
            <person name="Aguiy J.C."/>
        </authorList>
    </citation>
    <scope>NUCLEOTIDE SEQUENCE [LARGE SCALE GENOMIC DNA]</scope>
    <source>
        <strain evidence="1">JCA_2017</strain>
    </source>
</reference>
<dbReference type="Proteomes" id="UP000257109">
    <property type="component" value="Unassembled WGS sequence"/>
</dbReference>
<keyword evidence="2" id="KW-1185">Reference proteome</keyword>
<sequence length="105" mass="12410">MNVNDYYKEMEIVMIRVNMEEDREATMARFIGCLKKEIIDVVELQHYMEIEDLLYKAIQNNKVDTNPKEDVNAKYSNAPPKGKINTNTSYRSRDIKCFKCQGFYI</sequence>
<feature type="non-terminal residue" evidence="1">
    <location>
        <position position="1"/>
    </location>
</feature>
<evidence type="ECO:0008006" key="3">
    <source>
        <dbReference type="Google" id="ProtNLM"/>
    </source>
</evidence>
<evidence type="ECO:0000313" key="1">
    <source>
        <dbReference type="EMBL" id="RDY05309.1"/>
    </source>
</evidence>
<evidence type="ECO:0000313" key="2">
    <source>
        <dbReference type="Proteomes" id="UP000257109"/>
    </source>
</evidence>
<dbReference type="PANTHER" id="PTHR35046:SF9">
    <property type="entry name" value="RNA-DIRECTED DNA POLYMERASE"/>
    <property type="match status" value="1"/>
</dbReference>
<gene>
    <name evidence="1" type="ORF">CR513_10871</name>
</gene>
<comment type="caution">
    <text evidence="1">The sequence shown here is derived from an EMBL/GenBank/DDBJ whole genome shotgun (WGS) entry which is preliminary data.</text>
</comment>